<dbReference type="GO" id="GO:0005886">
    <property type="term" value="C:plasma membrane"/>
    <property type="evidence" value="ECO:0007669"/>
    <property type="project" value="TreeGrafter"/>
</dbReference>
<comment type="similarity">
    <text evidence="1">Belongs to the SEC3 family.</text>
</comment>
<keyword evidence="4" id="KW-0175">Coiled coil</keyword>
<keyword evidence="3" id="KW-0268">Exocytosis</keyword>
<feature type="compositionally biased region" description="Polar residues" evidence="5">
    <location>
        <begin position="85"/>
        <end position="97"/>
    </location>
</feature>
<evidence type="ECO:0000256" key="1">
    <source>
        <dbReference type="ARBA" id="ARBA00006518"/>
    </source>
</evidence>
<proteinExistence type="inferred from homology"/>
<accession>A0A168M613</accession>
<gene>
    <name evidence="8" type="primary">ABSGL_03537.1 scaffold 4609</name>
</gene>
<evidence type="ECO:0000256" key="3">
    <source>
        <dbReference type="ARBA" id="ARBA00022483"/>
    </source>
</evidence>
<evidence type="ECO:0000313" key="9">
    <source>
        <dbReference type="Proteomes" id="UP000078561"/>
    </source>
</evidence>
<dbReference type="InterPro" id="IPR048628">
    <property type="entry name" value="Sec3_C"/>
</dbReference>
<dbReference type="InterPro" id="IPR019160">
    <property type="entry name" value="Sec3_CC"/>
</dbReference>
<protein>
    <submittedName>
        <fullName evidence="8">Uncharacterized protein</fullName>
    </submittedName>
</protein>
<dbReference type="Proteomes" id="UP000078561">
    <property type="component" value="Unassembled WGS sequence"/>
</dbReference>
<feature type="region of interest" description="Disordered" evidence="5">
    <location>
        <begin position="60"/>
        <end position="213"/>
    </location>
</feature>
<dbReference type="AlphaFoldDB" id="A0A168M613"/>
<dbReference type="STRING" id="4829.A0A168M613"/>
<reference evidence="8" key="1">
    <citation type="submission" date="2016-04" db="EMBL/GenBank/DDBJ databases">
        <authorList>
            <person name="Evans L.H."/>
            <person name="Alamgir A."/>
            <person name="Owens N."/>
            <person name="Weber N.D."/>
            <person name="Virtaneva K."/>
            <person name="Barbian K."/>
            <person name="Babar A."/>
            <person name="Rosenke K."/>
        </authorList>
    </citation>
    <scope>NUCLEOTIDE SEQUENCE [LARGE SCALE GENOMIC DNA]</scope>
    <source>
        <strain evidence="8">CBS 101.48</strain>
    </source>
</reference>
<dbReference type="OrthoDB" id="27109at2759"/>
<dbReference type="Pfam" id="PF09763">
    <property type="entry name" value="Sec3_CC"/>
    <property type="match status" value="1"/>
</dbReference>
<dbReference type="OMA" id="NQHVMSA"/>
<feature type="domain" description="Exocyst complex component Sec3 coiled-coil" evidence="6">
    <location>
        <begin position="240"/>
        <end position="369"/>
    </location>
</feature>
<dbReference type="PANTHER" id="PTHR16092:SF14">
    <property type="entry name" value="EXOCYST COMPLEX COMPONENT 1 ISOFORM X1"/>
    <property type="match status" value="1"/>
</dbReference>
<sequence length="960" mass="110068">MTLNKRYVWSVEKPPDKMVFLAYVVDACQRFLSRVPNLINIDESYLLRFLAHRSAPPLVSPLASPSTATAAPQGSSSPTMIGSYDNDNQSRSPHNLQPTTSPATSYPIPSSPSTSTGAPGRLSATPSRYTPTQETLRHSPSSPRPPSISQDRDESPRTATNYSPYAQDPKEKSRDERKEREKAREQRREREKKEKETREIQEQREQELKRQDKITEQTSLMNVEEIMTDFNWKTSGNAAVLEKRLLGELHALEAANVHAIIQSDERVQSVVDKIDKALNDLDSMESWLSLYAAELNSMGDDIYEIETQNRGLQILTVNQNNLIKELDQILTAISIPRESLDNLKYDPMETTEDIVEIQNSAELLQRALKIKLEDNLHELAAVQEMLENYNVYNTEFSTRIFDYLKSKYETQARLLMESKPPTQRKLPVAHPHEQVEDALIRYQGFSLWEKEMEPRMYNELQRHYASTMAPTYERDIRDMVEVTRPYYATLRNRSLDDIDYLFRSDESRSARALAYGAKLGNVATGGNVGGGGGGGGGSAGIESGRHKMLRGSLDGHSAGGNMDEDEKAAADAFSQLMNQCAMQICREQNFVCDLFEQSPFAPKSFLDRGPVYAAIPDKSHLYSRREKIRDVKISKKVQTWMETIFESLEPTIVPLVEYGLKSDPVQAVSMMTSVEFQLEKWKDSDQEFNFAFFDSLMLRIRRAFKQFVLDQIKIVDDAKVSSKKRRGILPSFRTFPLFVNRAEVAAIGVEPEYQTRETINDAYDKIIKSMMSSLDTKARESDETGDDKEQLNSNIMYIENMHHFYHALRSNRLSILERWAKEAKTKYETSLDAYIKVVIRRPLGKLLEFFDGVEILLRTSTPEEVAFHVNYNKSQLRKVIALYPPRDVRKSLEQLYKRVDKHFSEEEGLLQVVWRGIQEELIRQHERMEALISKCYPDARLHLEFSIQDLLAMMGDQQTR</sequence>
<feature type="domain" description="Exocyst complex component Sec3 C-terminal" evidence="7">
    <location>
        <begin position="629"/>
        <end position="938"/>
    </location>
</feature>
<feature type="compositionally biased region" description="Polar residues" evidence="5">
    <location>
        <begin position="124"/>
        <end position="134"/>
    </location>
</feature>
<organism evidence="8">
    <name type="scientific">Absidia glauca</name>
    <name type="common">Pin mould</name>
    <dbReference type="NCBI Taxonomy" id="4829"/>
    <lineage>
        <taxon>Eukaryota</taxon>
        <taxon>Fungi</taxon>
        <taxon>Fungi incertae sedis</taxon>
        <taxon>Mucoromycota</taxon>
        <taxon>Mucoromycotina</taxon>
        <taxon>Mucoromycetes</taxon>
        <taxon>Mucorales</taxon>
        <taxon>Cunninghamellaceae</taxon>
        <taxon>Absidia</taxon>
    </lineage>
</organism>
<evidence type="ECO:0000256" key="4">
    <source>
        <dbReference type="ARBA" id="ARBA00023054"/>
    </source>
</evidence>
<feature type="compositionally biased region" description="Basic and acidic residues" evidence="5">
    <location>
        <begin position="168"/>
        <end position="213"/>
    </location>
</feature>
<keyword evidence="9" id="KW-1185">Reference proteome</keyword>
<name>A0A168M613_ABSGL</name>
<dbReference type="GO" id="GO:0006887">
    <property type="term" value="P:exocytosis"/>
    <property type="evidence" value="ECO:0007669"/>
    <property type="project" value="UniProtKB-KW"/>
</dbReference>
<dbReference type="GO" id="GO:0006893">
    <property type="term" value="P:Golgi to plasma membrane transport"/>
    <property type="evidence" value="ECO:0007669"/>
    <property type="project" value="TreeGrafter"/>
</dbReference>
<dbReference type="Pfam" id="PF20654">
    <property type="entry name" value="Sec3_C-term"/>
    <property type="match status" value="1"/>
</dbReference>
<feature type="compositionally biased region" description="Low complexity" evidence="5">
    <location>
        <begin position="98"/>
        <end position="116"/>
    </location>
</feature>
<dbReference type="InParanoid" id="A0A168M613"/>
<dbReference type="PANTHER" id="PTHR16092">
    <property type="entry name" value="SEC3/SYNTAXIN-RELATED"/>
    <property type="match status" value="1"/>
</dbReference>
<keyword evidence="2" id="KW-0813">Transport</keyword>
<evidence type="ECO:0000256" key="2">
    <source>
        <dbReference type="ARBA" id="ARBA00022448"/>
    </source>
</evidence>
<feature type="compositionally biased region" description="Low complexity" evidence="5">
    <location>
        <begin position="60"/>
        <end position="79"/>
    </location>
</feature>
<evidence type="ECO:0000259" key="6">
    <source>
        <dbReference type="Pfam" id="PF09763"/>
    </source>
</evidence>
<dbReference type="GO" id="GO:0005546">
    <property type="term" value="F:phosphatidylinositol-4,5-bisphosphate binding"/>
    <property type="evidence" value="ECO:0007669"/>
    <property type="project" value="TreeGrafter"/>
</dbReference>
<dbReference type="EMBL" id="LT552047">
    <property type="protein sequence ID" value="SAL98010.1"/>
    <property type="molecule type" value="Genomic_DNA"/>
</dbReference>
<evidence type="ECO:0000313" key="8">
    <source>
        <dbReference type="EMBL" id="SAL98010.1"/>
    </source>
</evidence>
<dbReference type="GO" id="GO:0000145">
    <property type="term" value="C:exocyst"/>
    <property type="evidence" value="ECO:0007669"/>
    <property type="project" value="InterPro"/>
</dbReference>
<evidence type="ECO:0000256" key="5">
    <source>
        <dbReference type="SAM" id="MobiDB-lite"/>
    </source>
</evidence>
<evidence type="ECO:0000259" key="7">
    <source>
        <dbReference type="Pfam" id="PF20654"/>
    </source>
</evidence>